<dbReference type="OrthoDB" id="9806267at2"/>
<dbReference type="RefSeq" id="WP_157302918.1">
    <property type="nucleotide sequence ID" value="NZ_BAAAZB010000021.1"/>
</dbReference>
<proteinExistence type="predicted"/>
<dbReference type="GO" id="GO:0009253">
    <property type="term" value="P:peptidoglycan catabolic process"/>
    <property type="evidence" value="ECO:0007669"/>
    <property type="project" value="InterPro"/>
</dbReference>
<dbReference type="SMART" id="SM00646">
    <property type="entry name" value="Ami_3"/>
    <property type="match status" value="1"/>
</dbReference>
<dbReference type="Proteomes" id="UP000468388">
    <property type="component" value="Unassembled WGS sequence"/>
</dbReference>
<dbReference type="GO" id="GO:0030288">
    <property type="term" value="C:outer membrane-bounded periplasmic space"/>
    <property type="evidence" value="ECO:0007669"/>
    <property type="project" value="TreeGrafter"/>
</dbReference>
<protein>
    <recommendedName>
        <fullName evidence="2">N-acetylmuramoyl-L-alanine amidase</fullName>
        <ecNumber evidence="2">3.5.1.28</ecNumber>
    </recommendedName>
</protein>
<evidence type="ECO:0000313" key="6">
    <source>
        <dbReference type="EMBL" id="MVT44109.1"/>
    </source>
</evidence>
<sequence length="577" mass="64460">MRRLLLLLLSISAGTQVHAQAFLKMHQPVRTEINTSSARQYLVGHTCKDCKVKLNNESVYVYPTGVFALRRDLQPGQTTMTLHVTDPSGKVTVRTLNYYFNPPPPVQVTSVFRIDYATITPKGDVQLSDGDTLRVKIKGFPGCQATWINNTPLKELPPSRSGGIAGFYEGFYVIKPTDSLRYARLTIFLKDKNGNTTALQTTTHYTCLLNPLLSGRTTDNLTYLNTSPEGDRLGPEKMGYLDENVLLHITGKQDDYYKVKLSRGNYAFIPEAFVDTATLPEPIPLSIVNEAKVWSDAKYDYVSVGLSEKLPYLTTQTVNPGKIIVDVHGAYSDQSAFIPEMGSTAEISQVDWQQVQPDVFRMVISLKHGQPWGYQLYYDSSRLTIRIKRPPAKLELKGLTIGLDAGHGGTNVGALGAVGIYEKQMTLAIVLLVKDALEKEGVRVLTTRTTDKFVANEDRLDYYRQANPDLLLSIHLNSSGNPIDVKGTATYYKWPFCQPLNYCLHQRMMEAGLGDFGNNADFNFILNQPTEFPDALIETLFISNPEDEMHVLDEGFRHQIADKIVLGLKDFLKQAGK</sequence>
<reference evidence="6 7" key="1">
    <citation type="submission" date="2019-12" db="EMBL/GenBank/DDBJ databases">
        <title>The draft genomic sequence of strain Chitinophaga oryziterrae JCM 16595.</title>
        <authorList>
            <person name="Zhang X."/>
        </authorList>
    </citation>
    <scope>NUCLEOTIDE SEQUENCE [LARGE SCALE GENOMIC DNA]</scope>
    <source>
        <strain evidence="6 7">JCM 16595</strain>
    </source>
</reference>
<accession>A0A6N8JI97</accession>
<dbReference type="EC" id="3.5.1.28" evidence="2"/>
<comment type="caution">
    <text evidence="6">The sequence shown here is derived from an EMBL/GenBank/DDBJ whole genome shotgun (WGS) entry which is preliminary data.</text>
</comment>
<evidence type="ECO:0000313" key="7">
    <source>
        <dbReference type="Proteomes" id="UP000468388"/>
    </source>
</evidence>
<keyword evidence="4" id="KW-0732">Signal</keyword>
<dbReference type="AlphaFoldDB" id="A0A6N8JI97"/>
<dbReference type="InterPro" id="IPR050695">
    <property type="entry name" value="N-acetylmuramoyl_amidase_3"/>
</dbReference>
<evidence type="ECO:0000256" key="2">
    <source>
        <dbReference type="ARBA" id="ARBA00011901"/>
    </source>
</evidence>
<gene>
    <name evidence="6" type="ORF">GO495_26175</name>
</gene>
<dbReference type="EMBL" id="WRXO01000010">
    <property type="protein sequence ID" value="MVT44109.1"/>
    <property type="molecule type" value="Genomic_DNA"/>
</dbReference>
<keyword evidence="3" id="KW-0378">Hydrolase</keyword>
<feature type="domain" description="MurNAc-LAA" evidence="5">
    <location>
        <begin position="460"/>
        <end position="569"/>
    </location>
</feature>
<evidence type="ECO:0000259" key="5">
    <source>
        <dbReference type="SMART" id="SM00646"/>
    </source>
</evidence>
<dbReference type="CDD" id="cd02696">
    <property type="entry name" value="MurNAc-LAA"/>
    <property type="match status" value="1"/>
</dbReference>
<dbReference type="InterPro" id="IPR002508">
    <property type="entry name" value="MurNAc-LAA_cat"/>
</dbReference>
<keyword evidence="7" id="KW-1185">Reference proteome</keyword>
<dbReference type="PANTHER" id="PTHR30404">
    <property type="entry name" value="N-ACETYLMURAMOYL-L-ALANINE AMIDASE"/>
    <property type="match status" value="1"/>
</dbReference>
<evidence type="ECO:0000256" key="1">
    <source>
        <dbReference type="ARBA" id="ARBA00001561"/>
    </source>
</evidence>
<comment type="catalytic activity">
    <reaction evidence="1">
        <text>Hydrolyzes the link between N-acetylmuramoyl residues and L-amino acid residues in certain cell-wall glycopeptides.</text>
        <dbReference type="EC" id="3.5.1.28"/>
    </reaction>
</comment>
<dbReference type="PANTHER" id="PTHR30404:SF0">
    <property type="entry name" value="N-ACETYLMURAMOYL-L-ALANINE AMIDASE AMIC"/>
    <property type="match status" value="1"/>
</dbReference>
<feature type="signal peptide" evidence="4">
    <location>
        <begin position="1"/>
        <end position="19"/>
    </location>
</feature>
<dbReference type="GO" id="GO:0008745">
    <property type="term" value="F:N-acetylmuramoyl-L-alanine amidase activity"/>
    <property type="evidence" value="ECO:0007669"/>
    <property type="project" value="UniProtKB-EC"/>
</dbReference>
<feature type="chain" id="PRO_5026847437" description="N-acetylmuramoyl-L-alanine amidase" evidence="4">
    <location>
        <begin position="20"/>
        <end position="577"/>
    </location>
</feature>
<dbReference type="Gene3D" id="3.40.630.40">
    <property type="entry name" value="Zn-dependent exopeptidases"/>
    <property type="match status" value="1"/>
</dbReference>
<organism evidence="6 7">
    <name type="scientific">Chitinophaga oryziterrae</name>
    <dbReference type="NCBI Taxonomy" id="1031224"/>
    <lineage>
        <taxon>Bacteria</taxon>
        <taxon>Pseudomonadati</taxon>
        <taxon>Bacteroidota</taxon>
        <taxon>Chitinophagia</taxon>
        <taxon>Chitinophagales</taxon>
        <taxon>Chitinophagaceae</taxon>
        <taxon>Chitinophaga</taxon>
    </lineage>
</organism>
<evidence type="ECO:0000256" key="4">
    <source>
        <dbReference type="SAM" id="SignalP"/>
    </source>
</evidence>
<evidence type="ECO:0000256" key="3">
    <source>
        <dbReference type="ARBA" id="ARBA00022801"/>
    </source>
</evidence>
<dbReference type="InterPro" id="IPR021731">
    <property type="entry name" value="AMIN_dom"/>
</dbReference>
<dbReference type="SUPFAM" id="SSF53187">
    <property type="entry name" value="Zn-dependent exopeptidases"/>
    <property type="match status" value="1"/>
</dbReference>
<dbReference type="Pfam" id="PF11741">
    <property type="entry name" value="AMIN"/>
    <property type="match status" value="1"/>
</dbReference>
<dbReference type="Pfam" id="PF01520">
    <property type="entry name" value="Amidase_3"/>
    <property type="match status" value="1"/>
</dbReference>
<name>A0A6N8JI97_9BACT</name>
<dbReference type="Gene3D" id="2.60.40.3500">
    <property type="match status" value="1"/>
</dbReference>